<keyword evidence="4 12" id="KW-0813">Transport</keyword>
<dbReference type="InterPro" id="IPR001421">
    <property type="entry name" value="ATP8_metazoa"/>
</dbReference>
<protein>
    <recommendedName>
        <fullName evidence="12">ATP synthase complex subunit 8</fullName>
    </recommendedName>
</protein>
<comment type="subcellular location">
    <subcellularLocation>
        <location evidence="1 12">Mitochondrion membrane</location>
        <topology evidence="1 12">Single-pass membrane protein</topology>
    </subcellularLocation>
</comment>
<dbReference type="GO" id="GO:0015986">
    <property type="term" value="P:proton motive force-driven ATP synthesis"/>
    <property type="evidence" value="ECO:0007669"/>
    <property type="project" value="InterPro"/>
</dbReference>
<dbReference type="GeneID" id="36494631"/>
<dbReference type="CTD" id="4509"/>
<evidence type="ECO:0000256" key="11">
    <source>
        <dbReference type="ARBA" id="ARBA00023136"/>
    </source>
</evidence>
<accession>A0A343VVL2</accession>
<comment type="subunit">
    <text evidence="3">F-type ATPases have 2 components, CF(1) - the catalytic core - and CF(0) - the membrane proton channel.</text>
</comment>
<gene>
    <name evidence="14" type="primary">ATP8</name>
</gene>
<keyword evidence="11 13" id="KW-0472">Membrane</keyword>
<evidence type="ECO:0000256" key="4">
    <source>
        <dbReference type="ARBA" id="ARBA00022448"/>
    </source>
</evidence>
<keyword evidence="10 12" id="KW-0496">Mitochondrion</keyword>
<evidence type="ECO:0000256" key="12">
    <source>
        <dbReference type="RuleBase" id="RU003661"/>
    </source>
</evidence>
<keyword evidence="9 12" id="KW-0406">Ion transport</keyword>
<evidence type="ECO:0000256" key="7">
    <source>
        <dbReference type="ARBA" id="ARBA00022781"/>
    </source>
</evidence>
<dbReference type="GO" id="GO:0031966">
    <property type="term" value="C:mitochondrial membrane"/>
    <property type="evidence" value="ECO:0007669"/>
    <property type="project" value="UniProtKB-SubCell"/>
</dbReference>
<keyword evidence="8 13" id="KW-1133">Transmembrane helix</keyword>
<proteinExistence type="inferred from homology"/>
<dbReference type="RefSeq" id="YP_009478717.1">
    <property type="nucleotide sequence ID" value="NC_037488.1"/>
</dbReference>
<keyword evidence="5 12" id="KW-0138">CF(0)</keyword>
<keyword evidence="6 12" id="KW-0812">Transmembrane</keyword>
<evidence type="ECO:0000256" key="5">
    <source>
        <dbReference type="ARBA" id="ARBA00022547"/>
    </source>
</evidence>
<evidence type="ECO:0000256" key="9">
    <source>
        <dbReference type="ARBA" id="ARBA00023065"/>
    </source>
</evidence>
<name>A0A343VVL2_9CRUS</name>
<sequence length="55" mass="6574">MPQMWPSQWTLLFFFFLVFFVVFMVVIYFNFVASPSSVDSVKSTTSVNSRLPWQW</sequence>
<dbReference type="EMBL" id="MG428405">
    <property type="protein sequence ID" value="AVP74677.1"/>
    <property type="molecule type" value="Genomic_DNA"/>
</dbReference>
<dbReference type="Pfam" id="PF00895">
    <property type="entry name" value="ATP-synt_8"/>
    <property type="match status" value="1"/>
</dbReference>
<evidence type="ECO:0000256" key="10">
    <source>
        <dbReference type="ARBA" id="ARBA00023128"/>
    </source>
</evidence>
<dbReference type="GO" id="GO:0015078">
    <property type="term" value="F:proton transmembrane transporter activity"/>
    <property type="evidence" value="ECO:0007669"/>
    <property type="project" value="InterPro"/>
</dbReference>
<evidence type="ECO:0000256" key="3">
    <source>
        <dbReference type="ARBA" id="ARBA00011291"/>
    </source>
</evidence>
<reference evidence="14" key="1">
    <citation type="journal article" date="2018" name="Mitochondrial DNA Part B Resour">
        <title>The mitochondrial genome of Diaphanosoma dubium with comparison with Daphnia magna.</title>
        <authorList>
            <person name="Liu P."/>
            <person name="Xu S."/>
            <person name="Huang Q."/>
            <person name="Dumont H.J."/>
            <person name="Lin Q."/>
            <person name="Han B.-P."/>
        </authorList>
    </citation>
    <scope>NUCLEOTIDE SEQUENCE</scope>
</reference>
<dbReference type="AlphaFoldDB" id="A0A343VVL2"/>
<organism evidence="14">
    <name type="scientific">Diaphanosoma dubium</name>
    <dbReference type="NCBI Taxonomy" id="743458"/>
    <lineage>
        <taxon>Eukaryota</taxon>
        <taxon>Metazoa</taxon>
        <taxon>Ecdysozoa</taxon>
        <taxon>Arthropoda</taxon>
        <taxon>Crustacea</taxon>
        <taxon>Branchiopoda</taxon>
        <taxon>Diplostraca</taxon>
        <taxon>Cladocera</taxon>
        <taxon>Ctenopoda</taxon>
        <taxon>Sididae</taxon>
        <taxon>Diaphanosoma</taxon>
    </lineage>
</organism>
<evidence type="ECO:0000256" key="13">
    <source>
        <dbReference type="SAM" id="Phobius"/>
    </source>
</evidence>
<evidence type="ECO:0000256" key="1">
    <source>
        <dbReference type="ARBA" id="ARBA00004304"/>
    </source>
</evidence>
<evidence type="ECO:0000256" key="6">
    <source>
        <dbReference type="ARBA" id="ARBA00022692"/>
    </source>
</evidence>
<comment type="similarity">
    <text evidence="2 12">Belongs to the ATPase protein 8 family.</text>
</comment>
<geneLocation type="mitochondrion" evidence="14"/>
<dbReference type="GO" id="GO:0045259">
    <property type="term" value="C:proton-transporting ATP synthase complex"/>
    <property type="evidence" value="ECO:0007669"/>
    <property type="project" value="UniProtKB-KW"/>
</dbReference>
<evidence type="ECO:0000256" key="8">
    <source>
        <dbReference type="ARBA" id="ARBA00022989"/>
    </source>
</evidence>
<keyword evidence="7 12" id="KW-0375">Hydrogen ion transport</keyword>
<evidence type="ECO:0000313" key="14">
    <source>
        <dbReference type="EMBL" id="AVP74677.1"/>
    </source>
</evidence>
<feature type="transmembrane region" description="Helical" evidence="13">
    <location>
        <begin position="12"/>
        <end position="33"/>
    </location>
</feature>
<evidence type="ECO:0000256" key="2">
    <source>
        <dbReference type="ARBA" id="ARBA00008892"/>
    </source>
</evidence>